<evidence type="ECO:0000313" key="2">
    <source>
        <dbReference type="EMBL" id="KIO09948.1"/>
    </source>
</evidence>
<evidence type="ECO:0000313" key="3">
    <source>
        <dbReference type="Proteomes" id="UP000054217"/>
    </source>
</evidence>
<dbReference type="HOGENOM" id="CLU_2360565_0_0_1"/>
<dbReference type="Proteomes" id="UP000054217">
    <property type="component" value="Unassembled WGS sequence"/>
</dbReference>
<reference evidence="2 3" key="1">
    <citation type="submission" date="2014-04" db="EMBL/GenBank/DDBJ databases">
        <authorList>
            <consortium name="DOE Joint Genome Institute"/>
            <person name="Kuo A."/>
            <person name="Kohler A."/>
            <person name="Costa M.D."/>
            <person name="Nagy L.G."/>
            <person name="Floudas D."/>
            <person name="Copeland A."/>
            <person name="Barry K.W."/>
            <person name="Cichocki N."/>
            <person name="Veneault-Fourrey C."/>
            <person name="LaButti K."/>
            <person name="Lindquist E.A."/>
            <person name="Lipzen A."/>
            <person name="Lundell T."/>
            <person name="Morin E."/>
            <person name="Murat C."/>
            <person name="Sun H."/>
            <person name="Tunlid A."/>
            <person name="Henrissat B."/>
            <person name="Grigoriev I.V."/>
            <person name="Hibbett D.S."/>
            <person name="Martin F."/>
            <person name="Nordberg H.P."/>
            <person name="Cantor M.N."/>
            <person name="Hua S.X."/>
        </authorList>
    </citation>
    <scope>NUCLEOTIDE SEQUENCE [LARGE SCALE GENOMIC DNA]</scope>
    <source>
        <strain evidence="2 3">Marx 270</strain>
    </source>
</reference>
<dbReference type="AlphaFoldDB" id="A0A0C3JLD2"/>
<dbReference type="EMBL" id="KN831953">
    <property type="protein sequence ID" value="KIO09948.1"/>
    <property type="molecule type" value="Genomic_DNA"/>
</dbReference>
<reference evidence="3" key="2">
    <citation type="submission" date="2015-01" db="EMBL/GenBank/DDBJ databases">
        <title>Evolutionary Origins and Diversification of the Mycorrhizal Mutualists.</title>
        <authorList>
            <consortium name="DOE Joint Genome Institute"/>
            <consortium name="Mycorrhizal Genomics Consortium"/>
            <person name="Kohler A."/>
            <person name="Kuo A."/>
            <person name="Nagy L.G."/>
            <person name="Floudas D."/>
            <person name="Copeland A."/>
            <person name="Barry K.W."/>
            <person name="Cichocki N."/>
            <person name="Veneault-Fourrey C."/>
            <person name="LaButti K."/>
            <person name="Lindquist E.A."/>
            <person name="Lipzen A."/>
            <person name="Lundell T."/>
            <person name="Morin E."/>
            <person name="Murat C."/>
            <person name="Riley R."/>
            <person name="Ohm R."/>
            <person name="Sun H."/>
            <person name="Tunlid A."/>
            <person name="Henrissat B."/>
            <person name="Grigoriev I.V."/>
            <person name="Hibbett D.S."/>
            <person name="Martin F."/>
        </authorList>
    </citation>
    <scope>NUCLEOTIDE SEQUENCE [LARGE SCALE GENOMIC DNA]</scope>
    <source>
        <strain evidence="3">Marx 270</strain>
    </source>
</reference>
<protein>
    <submittedName>
        <fullName evidence="2">Uncharacterized protein</fullName>
    </submittedName>
</protein>
<feature type="region of interest" description="Disordered" evidence="1">
    <location>
        <begin position="76"/>
        <end position="96"/>
    </location>
</feature>
<gene>
    <name evidence="2" type="ORF">M404DRAFT_995930</name>
</gene>
<keyword evidence="3" id="KW-1185">Reference proteome</keyword>
<evidence type="ECO:0000256" key="1">
    <source>
        <dbReference type="SAM" id="MobiDB-lite"/>
    </source>
</evidence>
<dbReference type="InParanoid" id="A0A0C3JLD2"/>
<accession>A0A0C3JLD2</accession>
<proteinExistence type="predicted"/>
<sequence length="96" mass="11193">MARWRESHRNFLPGVWDIHRVVLDEDGNRIGYSWVCGYTALSRYPYRVPKEIDCCTLLYNGESRGNETACCEKKEARPKAGRELSHERCIERNGTD</sequence>
<organism evidence="2 3">
    <name type="scientific">Pisolithus tinctorius Marx 270</name>
    <dbReference type="NCBI Taxonomy" id="870435"/>
    <lineage>
        <taxon>Eukaryota</taxon>
        <taxon>Fungi</taxon>
        <taxon>Dikarya</taxon>
        <taxon>Basidiomycota</taxon>
        <taxon>Agaricomycotina</taxon>
        <taxon>Agaricomycetes</taxon>
        <taxon>Agaricomycetidae</taxon>
        <taxon>Boletales</taxon>
        <taxon>Sclerodermatineae</taxon>
        <taxon>Pisolithaceae</taxon>
        <taxon>Pisolithus</taxon>
    </lineage>
</organism>
<name>A0A0C3JLD2_PISTI</name>